<dbReference type="InterPro" id="IPR036465">
    <property type="entry name" value="vWFA_dom_sf"/>
</dbReference>
<accession>A0A3B1ANZ2</accession>
<dbReference type="PROSITE" id="PS50234">
    <property type="entry name" value="VWFA"/>
    <property type="match status" value="1"/>
</dbReference>
<dbReference type="PROSITE" id="PS50005">
    <property type="entry name" value="TPR"/>
    <property type="match status" value="1"/>
</dbReference>
<feature type="region of interest" description="Disordered" evidence="1">
    <location>
        <begin position="505"/>
        <end position="548"/>
    </location>
</feature>
<evidence type="ECO:0000259" key="2">
    <source>
        <dbReference type="PROSITE" id="PS50234"/>
    </source>
</evidence>
<sequence>VIILIPACLWLLSLLLRSRRSDQYADSKLKQWVATTHSIEQQHRYYQLIFTQLAWIAFAVALAGPRLPEKINDGSHEYFQEVMLLVDLSLSMSARDSLPSRIERAKLEAFDLISRMQNVRLGIVVYAARPHLLTPPTYDKQALRHYLTPLRTQLLPTEGSQTLDAISFAAKQFISTTKLPRSIILISDGESSEEVSDYNQKLDHLTTQLKEHDIQLYALGVGTQQGAALLSSHSGWLEDNQQAVVSKLNRKELVELANTFNGIYSDVRDDDSDWIKIYDQGIALKYPGKSEQQINDLVLWREYYSIFVLIGIVLMFIGQIPVKLFPEILKHIKPSSLLTKYSSYKKPPYQTNTRVSLLLISGLLVTFLASQSDLLHATEADELYNSAYQQLQIGEWQQARDNFAKIPGYQARFAEGVAAYQLEQYKLAITIFIQATLDANTDQQRTNSIFNLANSYFKLAQYQQAESLYLDVLRYQPDHQSALVNLSYASTLLAKQKADQLALKNSAKAKRAGSGPRTANAPVNMDISNSQVSLGDSESNTQNTSNQADKTFTTANSNLGLEDSAPASNRIDAIEDSNWSYDISDLSVLQQKAPRIQTDEAILWQRLFEVEENYEAAQEKPNVLPGVKPW</sequence>
<feature type="domain" description="VWFA" evidence="2">
    <location>
        <begin position="81"/>
        <end position="260"/>
    </location>
</feature>
<dbReference type="SMART" id="SM00327">
    <property type="entry name" value="VWA"/>
    <property type="match status" value="1"/>
</dbReference>
<dbReference type="SUPFAM" id="SSF48452">
    <property type="entry name" value="TPR-like"/>
    <property type="match status" value="1"/>
</dbReference>
<dbReference type="SMART" id="SM00028">
    <property type="entry name" value="TPR"/>
    <property type="match status" value="2"/>
</dbReference>
<dbReference type="InterPro" id="IPR019734">
    <property type="entry name" value="TPR_rpt"/>
</dbReference>
<dbReference type="Pfam" id="PF13519">
    <property type="entry name" value="VWA_2"/>
    <property type="match status" value="1"/>
</dbReference>
<dbReference type="Gene3D" id="1.25.40.10">
    <property type="entry name" value="Tetratricopeptide repeat domain"/>
    <property type="match status" value="1"/>
</dbReference>
<dbReference type="SUPFAM" id="SSF53300">
    <property type="entry name" value="vWA-like"/>
    <property type="match status" value="1"/>
</dbReference>
<evidence type="ECO:0000256" key="1">
    <source>
        <dbReference type="SAM" id="MobiDB-lite"/>
    </source>
</evidence>
<proteinExistence type="predicted"/>
<dbReference type="InterPro" id="IPR050768">
    <property type="entry name" value="UPF0353/GerABKA_families"/>
</dbReference>
<dbReference type="PANTHER" id="PTHR22550:SF14">
    <property type="entry name" value="VWFA DOMAIN-CONTAINING PROTEIN"/>
    <property type="match status" value="1"/>
</dbReference>
<evidence type="ECO:0000313" key="3">
    <source>
        <dbReference type="EMBL" id="VAW94416.1"/>
    </source>
</evidence>
<reference evidence="3" key="1">
    <citation type="submission" date="2018-06" db="EMBL/GenBank/DDBJ databases">
        <authorList>
            <person name="Zhirakovskaya E."/>
        </authorList>
    </citation>
    <scope>NUCLEOTIDE SEQUENCE</scope>
</reference>
<feature type="non-terminal residue" evidence="3">
    <location>
        <position position="1"/>
    </location>
</feature>
<gene>
    <name evidence="3" type="ORF">MNBD_GAMMA21-2605</name>
</gene>
<dbReference type="EMBL" id="UOFR01000027">
    <property type="protein sequence ID" value="VAW94416.1"/>
    <property type="molecule type" value="Genomic_DNA"/>
</dbReference>
<name>A0A3B1ANZ2_9ZZZZ</name>
<organism evidence="3">
    <name type="scientific">hydrothermal vent metagenome</name>
    <dbReference type="NCBI Taxonomy" id="652676"/>
    <lineage>
        <taxon>unclassified sequences</taxon>
        <taxon>metagenomes</taxon>
        <taxon>ecological metagenomes</taxon>
    </lineage>
</organism>
<dbReference type="InterPro" id="IPR011990">
    <property type="entry name" value="TPR-like_helical_dom_sf"/>
</dbReference>
<dbReference type="Gene3D" id="3.40.50.410">
    <property type="entry name" value="von Willebrand factor, type A domain"/>
    <property type="match status" value="1"/>
</dbReference>
<dbReference type="AlphaFoldDB" id="A0A3B1ANZ2"/>
<dbReference type="PANTHER" id="PTHR22550">
    <property type="entry name" value="SPORE GERMINATION PROTEIN"/>
    <property type="match status" value="1"/>
</dbReference>
<protein>
    <recommendedName>
        <fullName evidence="2">VWFA domain-containing protein</fullName>
    </recommendedName>
</protein>
<dbReference type="InterPro" id="IPR002035">
    <property type="entry name" value="VWF_A"/>
</dbReference>
<feature type="compositionally biased region" description="Polar residues" evidence="1">
    <location>
        <begin position="526"/>
        <end position="548"/>
    </location>
</feature>